<feature type="transmembrane region" description="Helical" evidence="1">
    <location>
        <begin position="214"/>
        <end position="233"/>
    </location>
</feature>
<dbReference type="PANTHER" id="PTHR38034">
    <property type="entry name" value="INNER MEMBRANE PROTEIN YPJD"/>
    <property type="match status" value="1"/>
</dbReference>
<keyword evidence="1" id="KW-0472">Membrane</keyword>
<evidence type="ECO:0000313" key="3">
    <source>
        <dbReference type="EMBL" id="ROH84544.1"/>
    </source>
</evidence>
<feature type="transmembrane region" description="Helical" evidence="1">
    <location>
        <begin position="90"/>
        <end position="108"/>
    </location>
</feature>
<dbReference type="Proteomes" id="UP000275137">
    <property type="component" value="Unassembled WGS sequence"/>
</dbReference>
<dbReference type="Pfam" id="PF01578">
    <property type="entry name" value="Cytochrom_C_asm"/>
    <property type="match status" value="1"/>
</dbReference>
<organism evidence="3 4">
    <name type="scientific">Pseudomethylobacillus aquaticus</name>
    <dbReference type="NCBI Taxonomy" id="2676064"/>
    <lineage>
        <taxon>Bacteria</taxon>
        <taxon>Pseudomonadati</taxon>
        <taxon>Pseudomonadota</taxon>
        <taxon>Betaproteobacteria</taxon>
        <taxon>Nitrosomonadales</taxon>
        <taxon>Methylophilaceae</taxon>
        <taxon>Pseudomethylobacillus</taxon>
    </lineage>
</organism>
<accession>A0A3N0UWC0</accession>
<feature type="transmembrane region" description="Helical" evidence="1">
    <location>
        <begin position="176"/>
        <end position="198"/>
    </location>
</feature>
<keyword evidence="4" id="KW-1185">Reference proteome</keyword>
<keyword evidence="1" id="KW-1133">Transmembrane helix</keyword>
<dbReference type="AlphaFoldDB" id="A0A3N0UWC0"/>
<reference evidence="3 4" key="1">
    <citation type="submission" date="2018-10" db="EMBL/GenBank/DDBJ databases">
        <authorList>
            <person name="Chen W.-M."/>
        </authorList>
    </citation>
    <scope>NUCLEOTIDE SEQUENCE [LARGE SCALE GENOMIC DNA]</scope>
    <source>
        <strain evidence="3 4">H-5</strain>
    </source>
</reference>
<evidence type="ECO:0000259" key="2">
    <source>
        <dbReference type="Pfam" id="PF01578"/>
    </source>
</evidence>
<feature type="transmembrane region" description="Helical" evidence="1">
    <location>
        <begin position="6"/>
        <end position="22"/>
    </location>
</feature>
<protein>
    <submittedName>
        <fullName evidence="3">Cytochrome C biogenesis protein</fullName>
    </submittedName>
</protein>
<name>A0A3N0UWC0_9PROT</name>
<feature type="transmembrane region" description="Helical" evidence="1">
    <location>
        <begin position="245"/>
        <end position="266"/>
    </location>
</feature>
<evidence type="ECO:0000313" key="4">
    <source>
        <dbReference type="Proteomes" id="UP000275137"/>
    </source>
</evidence>
<sequence length="268" mass="29890">MPSIAPYLLVIALYLLIAFDYWRHARQAPTAARIRLHSVGIALALMLHGWLLYHTLLDGGLNLGFANALSAVAWLTVLIYWLSDVRHTMNSLQAFVLPVAAILVLIQYCLPETHLLPYAGQPLFMTHLVIALLAYSLFTFAALHALLMAVAERSLHQKSTLIKLPDFPPLMAMETLLFRVIAIGFLLLTLTLLSGVLFSEALFQQPMKLNHKNIFTLASWLIFGGLLLGRASYGWRGRIAIRWTLTGFVILLLAYAGSKFVLEIVLGR</sequence>
<evidence type="ECO:0000256" key="1">
    <source>
        <dbReference type="SAM" id="Phobius"/>
    </source>
</evidence>
<dbReference type="InterPro" id="IPR002541">
    <property type="entry name" value="Cyt_c_assembly"/>
</dbReference>
<dbReference type="RefSeq" id="WP_123238135.1">
    <property type="nucleotide sequence ID" value="NZ_RJVP01000007.1"/>
</dbReference>
<dbReference type="PANTHER" id="PTHR38034:SF1">
    <property type="entry name" value="INNER MEMBRANE PROTEIN YPJD"/>
    <property type="match status" value="1"/>
</dbReference>
<comment type="caution">
    <text evidence="3">The sequence shown here is derived from an EMBL/GenBank/DDBJ whole genome shotgun (WGS) entry which is preliminary data.</text>
</comment>
<dbReference type="EMBL" id="RJVP01000007">
    <property type="protein sequence ID" value="ROH84544.1"/>
    <property type="molecule type" value="Genomic_DNA"/>
</dbReference>
<feature type="transmembrane region" description="Helical" evidence="1">
    <location>
        <begin position="34"/>
        <end position="53"/>
    </location>
</feature>
<dbReference type="GO" id="GO:0017004">
    <property type="term" value="P:cytochrome complex assembly"/>
    <property type="evidence" value="ECO:0007669"/>
    <property type="project" value="InterPro"/>
</dbReference>
<feature type="domain" description="Cytochrome c assembly protein" evidence="2">
    <location>
        <begin position="42"/>
        <end position="265"/>
    </location>
</feature>
<feature type="transmembrane region" description="Helical" evidence="1">
    <location>
        <begin position="65"/>
        <end position="83"/>
    </location>
</feature>
<keyword evidence="1" id="KW-0812">Transmembrane</keyword>
<dbReference type="GO" id="GO:0020037">
    <property type="term" value="F:heme binding"/>
    <property type="evidence" value="ECO:0007669"/>
    <property type="project" value="InterPro"/>
</dbReference>
<feature type="transmembrane region" description="Helical" evidence="1">
    <location>
        <begin position="128"/>
        <end position="151"/>
    </location>
</feature>
<proteinExistence type="predicted"/>
<dbReference type="InterPro" id="IPR052372">
    <property type="entry name" value="YpjD/HemX"/>
</dbReference>
<gene>
    <name evidence="3" type="ORF">ED236_11540</name>
</gene>